<protein>
    <submittedName>
        <fullName evidence="2">Uncharacterized protein</fullName>
    </submittedName>
</protein>
<evidence type="ECO:0000313" key="3">
    <source>
        <dbReference type="Proteomes" id="UP000276215"/>
    </source>
</evidence>
<evidence type="ECO:0000313" key="2">
    <source>
        <dbReference type="EMBL" id="RPB05570.1"/>
    </source>
</evidence>
<keyword evidence="3" id="KW-1185">Reference proteome</keyword>
<dbReference type="AlphaFoldDB" id="A0A3N4K4U7"/>
<sequence length="139" mass="15492">MSKSHPTTTSHPPPNFPSHLHNSHRHHPHTFTQEITKIQIPLEPVFNLSYFNGFSSIAPEDTSQVITRETASPAAPATAKKKMTSDNDKKGFTSKISYAKQYQVYVCSSHSLSLGFSERGKMGTCWADSESTVQRRTRG</sequence>
<feature type="compositionally biased region" description="Low complexity" evidence="1">
    <location>
        <begin position="1"/>
        <end position="10"/>
    </location>
</feature>
<evidence type="ECO:0000256" key="1">
    <source>
        <dbReference type="SAM" id="MobiDB-lite"/>
    </source>
</evidence>
<reference evidence="2 3" key="1">
    <citation type="journal article" date="2018" name="Nat. Ecol. Evol.">
        <title>Pezizomycetes genomes reveal the molecular basis of ectomycorrhizal truffle lifestyle.</title>
        <authorList>
            <person name="Murat C."/>
            <person name="Payen T."/>
            <person name="Noel B."/>
            <person name="Kuo A."/>
            <person name="Morin E."/>
            <person name="Chen J."/>
            <person name="Kohler A."/>
            <person name="Krizsan K."/>
            <person name="Balestrini R."/>
            <person name="Da Silva C."/>
            <person name="Montanini B."/>
            <person name="Hainaut M."/>
            <person name="Levati E."/>
            <person name="Barry K.W."/>
            <person name="Belfiori B."/>
            <person name="Cichocki N."/>
            <person name="Clum A."/>
            <person name="Dockter R.B."/>
            <person name="Fauchery L."/>
            <person name="Guy J."/>
            <person name="Iotti M."/>
            <person name="Le Tacon F."/>
            <person name="Lindquist E.A."/>
            <person name="Lipzen A."/>
            <person name="Malagnac F."/>
            <person name="Mello A."/>
            <person name="Molinier V."/>
            <person name="Miyauchi S."/>
            <person name="Poulain J."/>
            <person name="Riccioni C."/>
            <person name="Rubini A."/>
            <person name="Sitrit Y."/>
            <person name="Splivallo R."/>
            <person name="Traeger S."/>
            <person name="Wang M."/>
            <person name="Zifcakova L."/>
            <person name="Wipf D."/>
            <person name="Zambonelli A."/>
            <person name="Paolocci F."/>
            <person name="Nowrousian M."/>
            <person name="Ottonello S."/>
            <person name="Baldrian P."/>
            <person name="Spatafora J.W."/>
            <person name="Henrissat B."/>
            <person name="Nagy L.G."/>
            <person name="Aury J.M."/>
            <person name="Wincker P."/>
            <person name="Grigoriev I.V."/>
            <person name="Bonfante P."/>
            <person name="Martin F.M."/>
        </authorList>
    </citation>
    <scope>NUCLEOTIDE SEQUENCE [LARGE SCALE GENOMIC DNA]</scope>
    <source>
        <strain evidence="2 3">120613-1</strain>
    </source>
</reference>
<organism evidence="2 3">
    <name type="scientific">Choiromyces venosus 120613-1</name>
    <dbReference type="NCBI Taxonomy" id="1336337"/>
    <lineage>
        <taxon>Eukaryota</taxon>
        <taxon>Fungi</taxon>
        <taxon>Dikarya</taxon>
        <taxon>Ascomycota</taxon>
        <taxon>Pezizomycotina</taxon>
        <taxon>Pezizomycetes</taxon>
        <taxon>Pezizales</taxon>
        <taxon>Tuberaceae</taxon>
        <taxon>Choiromyces</taxon>
    </lineage>
</organism>
<feature type="region of interest" description="Disordered" evidence="1">
    <location>
        <begin position="1"/>
        <end position="29"/>
    </location>
</feature>
<dbReference type="EMBL" id="ML120352">
    <property type="protein sequence ID" value="RPB05570.1"/>
    <property type="molecule type" value="Genomic_DNA"/>
</dbReference>
<feature type="region of interest" description="Disordered" evidence="1">
    <location>
        <begin position="69"/>
        <end position="90"/>
    </location>
</feature>
<accession>A0A3N4K4U7</accession>
<dbReference type="Proteomes" id="UP000276215">
    <property type="component" value="Unassembled WGS sequence"/>
</dbReference>
<gene>
    <name evidence="2" type="ORF">L873DRAFT_516413</name>
</gene>
<name>A0A3N4K4U7_9PEZI</name>
<proteinExistence type="predicted"/>